<feature type="transmembrane region" description="Helical" evidence="5">
    <location>
        <begin position="104"/>
        <end position="123"/>
    </location>
</feature>
<dbReference type="RefSeq" id="WP_286286153.1">
    <property type="nucleotide sequence ID" value="NZ_JASXSZ010000001.1"/>
</dbReference>
<feature type="domain" description="Major facilitator superfamily (MFS) profile" evidence="6">
    <location>
        <begin position="1"/>
        <end position="401"/>
    </location>
</feature>
<evidence type="ECO:0000313" key="7">
    <source>
        <dbReference type="EMBL" id="MDL9978078.1"/>
    </source>
</evidence>
<feature type="transmembrane region" description="Helical" evidence="5">
    <location>
        <begin position="344"/>
        <end position="366"/>
    </location>
</feature>
<organism evidence="7 8">
    <name type="scientific">Microbacterium candidum</name>
    <dbReference type="NCBI Taxonomy" id="3041922"/>
    <lineage>
        <taxon>Bacteria</taxon>
        <taxon>Bacillati</taxon>
        <taxon>Actinomycetota</taxon>
        <taxon>Actinomycetes</taxon>
        <taxon>Micrococcales</taxon>
        <taxon>Microbacteriaceae</taxon>
        <taxon>Microbacterium</taxon>
    </lineage>
</organism>
<feature type="transmembrane region" description="Helical" evidence="5">
    <location>
        <begin position="79"/>
        <end position="98"/>
    </location>
</feature>
<feature type="transmembrane region" description="Helical" evidence="5">
    <location>
        <begin position="314"/>
        <end position="332"/>
    </location>
</feature>
<dbReference type="InterPro" id="IPR020846">
    <property type="entry name" value="MFS_dom"/>
</dbReference>
<dbReference type="InterPro" id="IPR011701">
    <property type="entry name" value="MFS"/>
</dbReference>
<proteinExistence type="predicted"/>
<dbReference type="SUPFAM" id="SSF103473">
    <property type="entry name" value="MFS general substrate transporter"/>
    <property type="match status" value="1"/>
</dbReference>
<comment type="caution">
    <text evidence="7">The sequence shown here is derived from an EMBL/GenBank/DDBJ whole genome shotgun (WGS) entry which is preliminary data.</text>
</comment>
<dbReference type="EMBL" id="JASXSZ010000001">
    <property type="protein sequence ID" value="MDL9978078.1"/>
    <property type="molecule type" value="Genomic_DNA"/>
</dbReference>
<protein>
    <submittedName>
        <fullName evidence="7">MFS transporter</fullName>
    </submittedName>
</protein>
<keyword evidence="8" id="KW-1185">Reference proteome</keyword>
<evidence type="ECO:0000256" key="2">
    <source>
        <dbReference type="ARBA" id="ARBA00022692"/>
    </source>
</evidence>
<feature type="transmembrane region" description="Helical" evidence="5">
    <location>
        <begin position="258"/>
        <end position="278"/>
    </location>
</feature>
<name>A0ABT7MUH3_9MICO</name>
<keyword evidence="2 5" id="KW-0812">Transmembrane</keyword>
<evidence type="ECO:0000313" key="8">
    <source>
        <dbReference type="Proteomes" id="UP001235064"/>
    </source>
</evidence>
<dbReference type="InterPro" id="IPR036259">
    <property type="entry name" value="MFS_trans_sf"/>
</dbReference>
<dbReference type="PANTHER" id="PTHR23514:SF13">
    <property type="entry name" value="INNER MEMBRANE PROTEIN YBJJ"/>
    <property type="match status" value="1"/>
</dbReference>
<feature type="transmembrane region" description="Helical" evidence="5">
    <location>
        <begin position="213"/>
        <end position="238"/>
    </location>
</feature>
<feature type="transmembrane region" description="Helical" evidence="5">
    <location>
        <begin position="51"/>
        <end position="72"/>
    </location>
</feature>
<keyword evidence="3 5" id="KW-1133">Transmembrane helix</keyword>
<reference evidence="7 8" key="1">
    <citation type="submission" date="2023-06" db="EMBL/GenBank/DDBJ databases">
        <title>Microbacterium sp. nov., isolated from a waste landfill.</title>
        <authorList>
            <person name="Wen W."/>
        </authorList>
    </citation>
    <scope>NUCLEOTIDE SEQUENCE [LARGE SCALE GENOMIC DNA]</scope>
    <source>
        <strain evidence="7 8">ASV49</strain>
    </source>
</reference>
<evidence type="ECO:0000256" key="3">
    <source>
        <dbReference type="ARBA" id="ARBA00022989"/>
    </source>
</evidence>
<dbReference type="PANTHER" id="PTHR23514">
    <property type="entry name" value="BYPASS OF STOP CODON PROTEIN 6"/>
    <property type="match status" value="1"/>
</dbReference>
<sequence length="413" mass="42195">MDTALTRSQLVHWRTAVFAIFFATGLGFATWASRVPTAKANLGIDDFQLGLLLFASGAASIIGLSLANVLLARWGARRGLFLGIAIFAVGILLTGLGAQTFESYALTGTGLAIMGLGMGSTDVMMNVEGAAIERATDRTIMPLFHALFSLGTVAGAAIGVAMTWWGVGIGWHLWIVGAVVVIGGIVAVAFVPVREAVEDPVADEAAPSRRDKFAAAVAVWRDPRTYAIGAIMLGMAFAEGGANDWLPLAVVDGHDGTVAQGAIALTVFSIAMTTVRALGGPLVDRFGRVWTLRILAVAAGIGLIVFILAPSLPVALVGVALWGVGASLGFPLGMSAAADDPTKAAASVSAAATIGYIAFLCGPPILGWISHHIGLLNTLWILVGLIALSGFASGAAKPIAGSTVGAGRAQSEA</sequence>
<evidence type="ECO:0000256" key="1">
    <source>
        <dbReference type="ARBA" id="ARBA00004651"/>
    </source>
</evidence>
<feature type="transmembrane region" description="Helical" evidence="5">
    <location>
        <begin position="12"/>
        <end position="31"/>
    </location>
</feature>
<evidence type="ECO:0000256" key="4">
    <source>
        <dbReference type="ARBA" id="ARBA00023136"/>
    </source>
</evidence>
<gene>
    <name evidence="7" type="ORF">QSV35_01925</name>
</gene>
<evidence type="ECO:0000259" key="6">
    <source>
        <dbReference type="PROSITE" id="PS50850"/>
    </source>
</evidence>
<feature type="transmembrane region" description="Helical" evidence="5">
    <location>
        <begin position="290"/>
        <end position="308"/>
    </location>
</feature>
<dbReference type="CDD" id="cd17393">
    <property type="entry name" value="MFS_MosC_like"/>
    <property type="match status" value="1"/>
</dbReference>
<feature type="transmembrane region" description="Helical" evidence="5">
    <location>
        <begin position="372"/>
        <end position="392"/>
    </location>
</feature>
<accession>A0ABT7MUH3</accession>
<feature type="transmembrane region" description="Helical" evidence="5">
    <location>
        <begin position="143"/>
        <end position="165"/>
    </location>
</feature>
<dbReference type="Proteomes" id="UP001235064">
    <property type="component" value="Unassembled WGS sequence"/>
</dbReference>
<feature type="transmembrane region" description="Helical" evidence="5">
    <location>
        <begin position="171"/>
        <end position="193"/>
    </location>
</feature>
<comment type="subcellular location">
    <subcellularLocation>
        <location evidence="1">Cell membrane</location>
        <topology evidence="1">Multi-pass membrane protein</topology>
    </subcellularLocation>
</comment>
<evidence type="ECO:0000256" key="5">
    <source>
        <dbReference type="SAM" id="Phobius"/>
    </source>
</evidence>
<dbReference type="PROSITE" id="PS50850">
    <property type="entry name" value="MFS"/>
    <property type="match status" value="1"/>
</dbReference>
<dbReference type="InterPro" id="IPR051788">
    <property type="entry name" value="MFS_Transporter"/>
</dbReference>
<keyword evidence="4 5" id="KW-0472">Membrane</keyword>
<dbReference type="Gene3D" id="1.20.1250.20">
    <property type="entry name" value="MFS general substrate transporter like domains"/>
    <property type="match status" value="2"/>
</dbReference>
<dbReference type="Pfam" id="PF07690">
    <property type="entry name" value="MFS_1"/>
    <property type="match status" value="1"/>
</dbReference>